<feature type="transmembrane region" description="Helical" evidence="7">
    <location>
        <begin position="102"/>
        <end position="123"/>
    </location>
</feature>
<dbReference type="CDD" id="cd00637">
    <property type="entry name" value="7tm_classA_rhodopsin-like"/>
    <property type="match status" value="1"/>
</dbReference>
<name>A0A507DBK6_9FUNG</name>
<feature type="transmembrane region" description="Helical" evidence="7">
    <location>
        <begin position="68"/>
        <end position="90"/>
    </location>
</feature>
<proteinExistence type="predicted"/>
<keyword evidence="3 7" id="KW-1133">Transmembrane helix</keyword>
<evidence type="ECO:0000256" key="4">
    <source>
        <dbReference type="ARBA" id="ARBA00023040"/>
    </source>
</evidence>
<dbReference type="VEuPathDB" id="FungiDB:SeMB42_g02131"/>
<evidence type="ECO:0000256" key="1">
    <source>
        <dbReference type="ARBA" id="ARBA00004141"/>
    </source>
</evidence>
<evidence type="ECO:0000313" key="10">
    <source>
        <dbReference type="Proteomes" id="UP000320475"/>
    </source>
</evidence>
<reference evidence="9 10" key="1">
    <citation type="journal article" date="2019" name="Sci. Rep.">
        <title>Comparative genomics of chytrid fungi reveal insights into the obligate biotrophic and pathogenic lifestyle of Synchytrium endobioticum.</title>
        <authorList>
            <person name="van de Vossenberg B.T.L.H."/>
            <person name="Warris S."/>
            <person name="Nguyen H.D.T."/>
            <person name="van Gent-Pelzer M.P.E."/>
            <person name="Joly D.L."/>
            <person name="van de Geest H.C."/>
            <person name="Bonants P.J.M."/>
            <person name="Smith D.S."/>
            <person name="Levesque C.A."/>
            <person name="van der Lee T.A.J."/>
        </authorList>
    </citation>
    <scope>NUCLEOTIDE SEQUENCE [LARGE SCALE GENOMIC DNA]</scope>
    <source>
        <strain evidence="9 10">LEV6574</strain>
    </source>
</reference>
<evidence type="ECO:0000256" key="8">
    <source>
        <dbReference type="SAM" id="SignalP"/>
    </source>
</evidence>
<dbReference type="Proteomes" id="UP000320475">
    <property type="component" value="Unassembled WGS sequence"/>
</dbReference>
<keyword evidence="4" id="KW-0807">Transducer</keyword>
<feature type="signal peptide" evidence="8">
    <location>
        <begin position="1"/>
        <end position="19"/>
    </location>
</feature>
<accession>A0A507DBK6</accession>
<protein>
    <recommendedName>
        <fullName evidence="11">G-protein coupled receptors family 1 profile domain-containing protein</fullName>
    </recommendedName>
</protein>
<dbReference type="SUPFAM" id="SSF81321">
    <property type="entry name" value="Family A G protein-coupled receptor-like"/>
    <property type="match status" value="1"/>
</dbReference>
<evidence type="ECO:0008006" key="11">
    <source>
        <dbReference type="Google" id="ProtNLM"/>
    </source>
</evidence>
<keyword evidence="2 7" id="KW-0812">Transmembrane</keyword>
<dbReference type="EMBL" id="QEAM01000041">
    <property type="protein sequence ID" value="TPX49032.1"/>
    <property type="molecule type" value="Genomic_DNA"/>
</dbReference>
<evidence type="ECO:0000256" key="3">
    <source>
        <dbReference type="ARBA" id="ARBA00022989"/>
    </source>
</evidence>
<evidence type="ECO:0000256" key="2">
    <source>
        <dbReference type="ARBA" id="ARBA00022692"/>
    </source>
</evidence>
<dbReference type="GO" id="GO:0016020">
    <property type="term" value="C:membrane"/>
    <property type="evidence" value="ECO:0007669"/>
    <property type="project" value="UniProtKB-SubCell"/>
</dbReference>
<keyword evidence="8" id="KW-0732">Signal</keyword>
<evidence type="ECO:0000256" key="6">
    <source>
        <dbReference type="ARBA" id="ARBA00023170"/>
    </source>
</evidence>
<dbReference type="OrthoDB" id="2177907at2759"/>
<feature type="transmembrane region" description="Helical" evidence="7">
    <location>
        <begin position="152"/>
        <end position="172"/>
    </location>
</feature>
<gene>
    <name evidence="9" type="ORF">SeLEV6574_g01695</name>
</gene>
<dbReference type="Pfam" id="PF00001">
    <property type="entry name" value="7tm_1"/>
    <property type="match status" value="1"/>
</dbReference>
<comment type="subcellular location">
    <subcellularLocation>
        <location evidence="1">Membrane</location>
        <topology evidence="1">Multi-pass membrane protein</topology>
    </subcellularLocation>
</comment>
<dbReference type="GO" id="GO:0004930">
    <property type="term" value="F:G protein-coupled receptor activity"/>
    <property type="evidence" value="ECO:0007669"/>
    <property type="project" value="UniProtKB-KW"/>
</dbReference>
<feature type="transmembrane region" description="Helical" evidence="7">
    <location>
        <begin position="212"/>
        <end position="231"/>
    </location>
</feature>
<dbReference type="InterPro" id="IPR000276">
    <property type="entry name" value="GPCR_Rhodpsn"/>
</dbReference>
<keyword evidence="4" id="KW-0297">G-protein coupled receptor</keyword>
<dbReference type="AlphaFoldDB" id="A0A507DBK6"/>
<dbReference type="PANTHER" id="PTHR24240">
    <property type="entry name" value="OPSIN"/>
    <property type="match status" value="1"/>
</dbReference>
<sequence>MSVLLCMCLAAALLSDVQMLRRKCRNLFYLNVVVSEGIWASFEFTKFVLLVCRNELLENRALQYADAVIVHMAAIITIWTLAVVAVDRWLIICKGINLSDKAIVGGCASAWLLGTLVSMPFLLDSTLTWPEPPMFAGVSWSSRAPIALFRDILGWSCVFLSVATTVIAYYLIMRFITATKASLAQAMKGSIQLLHSAPQPQVGGEHQICRRFMMLTFVSIMCGTPTAAWVLCELVTGRTAPQALVVLATVCIELEPILDSSLIIYMNPRIHNRILSWFKLVRPARAERIAACPHSEINLSCDYYRV</sequence>
<dbReference type="Gene3D" id="1.20.1070.10">
    <property type="entry name" value="Rhodopsin 7-helix transmembrane proteins"/>
    <property type="match status" value="1"/>
</dbReference>
<evidence type="ECO:0000256" key="5">
    <source>
        <dbReference type="ARBA" id="ARBA00023136"/>
    </source>
</evidence>
<dbReference type="InterPro" id="IPR050125">
    <property type="entry name" value="GPCR_opsins"/>
</dbReference>
<dbReference type="PROSITE" id="PS00237">
    <property type="entry name" value="G_PROTEIN_RECEP_F1_1"/>
    <property type="match status" value="1"/>
</dbReference>
<comment type="caution">
    <text evidence="9">The sequence shown here is derived from an EMBL/GenBank/DDBJ whole genome shotgun (WGS) entry which is preliminary data.</text>
</comment>
<evidence type="ECO:0000256" key="7">
    <source>
        <dbReference type="SAM" id="Phobius"/>
    </source>
</evidence>
<feature type="chain" id="PRO_5021286341" description="G-protein coupled receptors family 1 profile domain-containing protein" evidence="8">
    <location>
        <begin position="20"/>
        <end position="306"/>
    </location>
</feature>
<evidence type="ECO:0000313" key="9">
    <source>
        <dbReference type="EMBL" id="TPX49032.1"/>
    </source>
</evidence>
<organism evidence="9 10">
    <name type="scientific">Synchytrium endobioticum</name>
    <dbReference type="NCBI Taxonomy" id="286115"/>
    <lineage>
        <taxon>Eukaryota</taxon>
        <taxon>Fungi</taxon>
        <taxon>Fungi incertae sedis</taxon>
        <taxon>Chytridiomycota</taxon>
        <taxon>Chytridiomycota incertae sedis</taxon>
        <taxon>Chytridiomycetes</taxon>
        <taxon>Synchytriales</taxon>
        <taxon>Synchytriaceae</taxon>
        <taxon>Synchytrium</taxon>
    </lineage>
</organism>
<keyword evidence="5 7" id="KW-0472">Membrane</keyword>
<keyword evidence="6" id="KW-0675">Receptor</keyword>